<evidence type="ECO:0000256" key="3">
    <source>
        <dbReference type="ARBA" id="ARBA00022679"/>
    </source>
</evidence>
<evidence type="ECO:0000256" key="5">
    <source>
        <dbReference type="ARBA" id="ARBA00022939"/>
    </source>
</evidence>
<reference evidence="8" key="1">
    <citation type="journal article" date="2017" name="Nat. Microbiol.">
        <title>Global analysis of biosynthetic gene clusters reveals vast potential of secondary metabolite production in Penicillium species.</title>
        <authorList>
            <person name="Nielsen J.C."/>
            <person name="Grijseels S."/>
            <person name="Prigent S."/>
            <person name="Ji B."/>
            <person name="Dainat J."/>
            <person name="Nielsen K.F."/>
            <person name="Frisvad J.C."/>
            <person name="Workman M."/>
            <person name="Nielsen J."/>
        </authorList>
    </citation>
    <scope>NUCLEOTIDE SEQUENCE [LARGE SCALE GENOMIC DNA]</scope>
    <source>
        <strain evidence="8">IBT 29525</strain>
    </source>
</reference>
<comment type="caution">
    <text evidence="7">The sequence shown here is derived from an EMBL/GenBank/DDBJ whole genome shotgun (WGS) entry which is preliminary data.</text>
</comment>
<keyword evidence="5" id="KW-0128">Catecholamine metabolism</keyword>
<dbReference type="PROSITE" id="PS51682">
    <property type="entry name" value="SAM_OMT_I"/>
    <property type="match status" value="1"/>
</dbReference>
<evidence type="ECO:0000256" key="4">
    <source>
        <dbReference type="ARBA" id="ARBA00022691"/>
    </source>
</evidence>
<keyword evidence="3" id="KW-0808">Transferase</keyword>
<dbReference type="STRING" id="60172.A0A1V6R954"/>
<keyword evidence="4" id="KW-0949">S-adenosyl-L-methionine</keyword>
<gene>
    <name evidence="7" type="ORF">PENSOL_c010G11463</name>
</gene>
<dbReference type="GO" id="GO:0008171">
    <property type="term" value="F:O-methyltransferase activity"/>
    <property type="evidence" value="ECO:0007669"/>
    <property type="project" value="InterPro"/>
</dbReference>
<comment type="similarity">
    <text evidence="6">Belongs to the class I-like SAM-binding methyltransferase superfamily. Cation-dependent O-methyltransferase family.</text>
</comment>
<dbReference type="Pfam" id="PF13578">
    <property type="entry name" value="Methyltransf_24"/>
    <property type="match status" value="1"/>
</dbReference>
<dbReference type="Proteomes" id="UP000191612">
    <property type="component" value="Unassembled WGS sequence"/>
</dbReference>
<dbReference type="EC" id="2.1.1.6" evidence="1"/>
<sequence length="276" mass="30982">MTATKRSEYTREEGSEVKLLHFIFGQPNIDQIRGHPDKVLNLIEEFGQQYWFANVGHPKGDIVVSLIEELRPRKMIELGGYVGYSAILFGDAVRRHGGQRYISLELNPEFAAVANMLIELAGLRDFVHTIVGRSDESLQKLYSSGEVEHVELMFIDHYKPAYTTDVQLCEELGMISPGSVLVADNVVFPGNPPYLKYVRSNVEEKREVARSMESGRTFNTEGFSERTISKYLGADSAPKFDVVGNPNLVYHSVLNQPEGDPDALEITKCVRIEEVA</sequence>
<proteinExistence type="inferred from homology"/>
<dbReference type="SUPFAM" id="SSF53335">
    <property type="entry name" value="S-adenosyl-L-methionine-dependent methyltransferases"/>
    <property type="match status" value="1"/>
</dbReference>
<dbReference type="GO" id="GO:0032259">
    <property type="term" value="P:methylation"/>
    <property type="evidence" value="ECO:0007669"/>
    <property type="project" value="UniProtKB-KW"/>
</dbReference>
<evidence type="ECO:0000313" key="8">
    <source>
        <dbReference type="Proteomes" id="UP000191612"/>
    </source>
</evidence>
<evidence type="ECO:0000313" key="7">
    <source>
        <dbReference type="EMBL" id="OQD97949.1"/>
    </source>
</evidence>
<dbReference type="InterPro" id="IPR002935">
    <property type="entry name" value="SAM_O-MeTrfase"/>
</dbReference>
<dbReference type="GO" id="GO:0006584">
    <property type="term" value="P:catecholamine metabolic process"/>
    <property type="evidence" value="ECO:0007669"/>
    <property type="project" value="UniProtKB-KW"/>
</dbReference>
<accession>A0A1V6R954</accession>
<evidence type="ECO:0000256" key="1">
    <source>
        <dbReference type="ARBA" id="ARBA00012880"/>
    </source>
</evidence>
<dbReference type="PANTHER" id="PTHR43836:SF8">
    <property type="entry name" value="PUTATIVE (AFU_ORTHOLOGUE AFUA_5G06990)-RELATED"/>
    <property type="match status" value="1"/>
</dbReference>
<keyword evidence="8" id="KW-1185">Reference proteome</keyword>
<dbReference type="PANTHER" id="PTHR43836">
    <property type="entry name" value="CATECHOL O-METHYLTRANSFERASE 1-RELATED"/>
    <property type="match status" value="1"/>
</dbReference>
<evidence type="ECO:0000256" key="2">
    <source>
        <dbReference type="ARBA" id="ARBA00022603"/>
    </source>
</evidence>
<keyword evidence="2" id="KW-0489">Methyltransferase</keyword>
<organism evidence="7 8">
    <name type="scientific">Penicillium solitum</name>
    <dbReference type="NCBI Taxonomy" id="60172"/>
    <lineage>
        <taxon>Eukaryota</taxon>
        <taxon>Fungi</taxon>
        <taxon>Dikarya</taxon>
        <taxon>Ascomycota</taxon>
        <taxon>Pezizomycotina</taxon>
        <taxon>Eurotiomycetes</taxon>
        <taxon>Eurotiomycetidae</taxon>
        <taxon>Eurotiales</taxon>
        <taxon>Aspergillaceae</taxon>
        <taxon>Penicillium</taxon>
    </lineage>
</organism>
<protein>
    <recommendedName>
        <fullName evidence="1">catechol O-methyltransferase</fullName>
        <ecNumber evidence="1">2.1.1.6</ecNumber>
    </recommendedName>
</protein>
<dbReference type="InterPro" id="IPR029063">
    <property type="entry name" value="SAM-dependent_MTases_sf"/>
</dbReference>
<dbReference type="EMBL" id="MDYO01000010">
    <property type="protein sequence ID" value="OQD97949.1"/>
    <property type="molecule type" value="Genomic_DNA"/>
</dbReference>
<evidence type="ECO:0000256" key="6">
    <source>
        <dbReference type="ARBA" id="ARBA00023453"/>
    </source>
</evidence>
<dbReference type="AlphaFoldDB" id="A0A1V6R954"/>
<dbReference type="Gene3D" id="3.40.50.150">
    <property type="entry name" value="Vaccinia Virus protein VP39"/>
    <property type="match status" value="1"/>
</dbReference>
<name>A0A1V6R954_9EURO</name>